<feature type="domain" description="Rhodanese" evidence="1">
    <location>
        <begin position="37"/>
        <end position="119"/>
    </location>
</feature>
<keyword evidence="3" id="KW-1185">Reference proteome</keyword>
<organism evidence="2 3">
    <name type="scientific">Advenella mandrilli</name>
    <dbReference type="NCBI Taxonomy" id="2800330"/>
    <lineage>
        <taxon>Bacteria</taxon>
        <taxon>Pseudomonadati</taxon>
        <taxon>Pseudomonadota</taxon>
        <taxon>Betaproteobacteria</taxon>
        <taxon>Burkholderiales</taxon>
        <taxon>Alcaligenaceae</taxon>
    </lineage>
</organism>
<evidence type="ECO:0000313" key="3">
    <source>
        <dbReference type="Proteomes" id="UP000635316"/>
    </source>
</evidence>
<dbReference type="PANTHER" id="PTHR45431">
    <property type="entry name" value="RHODANESE-LIKE DOMAIN-CONTAINING PROTEIN 15, CHLOROPLASTIC"/>
    <property type="match status" value="1"/>
</dbReference>
<sequence>MIATLKYIVLASALLFGLGATVYVHVQAETVGIQKIKEAEAIWIDVRTPAEFESGHVSDALNIEYQNLGSAIVSIAPDKNAPINLYCRSGRRSEIARQTLLNMGYTNVINKGAYDMVKKMVTQN</sequence>
<dbReference type="InterPro" id="IPR036873">
    <property type="entry name" value="Rhodanese-like_dom_sf"/>
</dbReference>
<dbReference type="RefSeq" id="WP_200238808.1">
    <property type="nucleotide sequence ID" value="NZ_JAENGP010000018.1"/>
</dbReference>
<evidence type="ECO:0000259" key="1">
    <source>
        <dbReference type="PROSITE" id="PS50206"/>
    </source>
</evidence>
<dbReference type="Pfam" id="PF00581">
    <property type="entry name" value="Rhodanese"/>
    <property type="match status" value="1"/>
</dbReference>
<proteinExistence type="predicted"/>
<dbReference type="SUPFAM" id="SSF52821">
    <property type="entry name" value="Rhodanese/Cell cycle control phosphatase"/>
    <property type="match status" value="1"/>
</dbReference>
<dbReference type="Proteomes" id="UP000635316">
    <property type="component" value="Unassembled WGS sequence"/>
</dbReference>
<dbReference type="Gene3D" id="3.40.250.10">
    <property type="entry name" value="Rhodanese-like domain"/>
    <property type="match status" value="1"/>
</dbReference>
<name>A0ABS1EH51_9BURK</name>
<dbReference type="InterPro" id="IPR052367">
    <property type="entry name" value="Thiosulfate_ST/Rhodanese-like"/>
</dbReference>
<dbReference type="SMART" id="SM00450">
    <property type="entry name" value="RHOD"/>
    <property type="match status" value="1"/>
</dbReference>
<protein>
    <submittedName>
        <fullName evidence="2">Rhodanese-like domain-containing protein</fullName>
    </submittedName>
</protein>
<dbReference type="PANTHER" id="PTHR45431:SF3">
    <property type="entry name" value="RHODANESE-LIKE DOMAIN-CONTAINING PROTEIN 15, CHLOROPLASTIC"/>
    <property type="match status" value="1"/>
</dbReference>
<dbReference type="EMBL" id="JAENGP010000018">
    <property type="protein sequence ID" value="MBK1782336.1"/>
    <property type="molecule type" value="Genomic_DNA"/>
</dbReference>
<accession>A0ABS1EH51</accession>
<reference evidence="2 3" key="1">
    <citation type="submission" date="2020-12" db="EMBL/GenBank/DDBJ databases">
        <authorList>
            <person name="Lu T."/>
            <person name="Wang Q."/>
            <person name="Han X."/>
        </authorList>
    </citation>
    <scope>NUCLEOTIDE SEQUENCE [LARGE SCALE GENOMIC DNA]</scope>
    <source>
        <strain evidence="2 3">WQ 585</strain>
    </source>
</reference>
<comment type="caution">
    <text evidence="2">The sequence shown here is derived from an EMBL/GenBank/DDBJ whole genome shotgun (WGS) entry which is preliminary data.</text>
</comment>
<dbReference type="InterPro" id="IPR001763">
    <property type="entry name" value="Rhodanese-like_dom"/>
</dbReference>
<gene>
    <name evidence="2" type="ORF">JHL22_14055</name>
</gene>
<dbReference type="PROSITE" id="PS50206">
    <property type="entry name" value="RHODANESE_3"/>
    <property type="match status" value="1"/>
</dbReference>
<evidence type="ECO:0000313" key="2">
    <source>
        <dbReference type="EMBL" id="MBK1782336.1"/>
    </source>
</evidence>
<dbReference type="CDD" id="cd00158">
    <property type="entry name" value="RHOD"/>
    <property type="match status" value="1"/>
</dbReference>